<feature type="transmembrane region" description="Helical" evidence="8">
    <location>
        <begin position="167"/>
        <end position="187"/>
    </location>
</feature>
<dbReference type="PANTHER" id="PTHR42709:SF6">
    <property type="entry name" value="UNDECAPRENYL PHOSPHATE TRANSPORTER A"/>
    <property type="match status" value="1"/>
</dbReference>
<evidence type="ECO:0000256" key="4">
    <source>
        <dbReference type="ARBA" id="ARBA00022692"/>
    </source>
</evidence>
<evidence type="ECO:0000256" key="2">
    <source>
        <dbReference type="ARBA" id="ARBA00010792"/>
    </source>
</evidence>
<feature type="transmembrane region" description="Helical" evidence="8">
    <location>
        <begin position="54"/>
        <end position="73"/>
    </location>
</feature>
<reference evidence="9 10" key="1">
    <citation type="submission" date="2018-12" db="EMBL/GenBank/DDBJ databases">
        <authorList>
            <consortium name="Pathogen Informatics"/>
        </authorList>
    </citation>
    <scope>NUCLEOTIDE SEQUENCE [LARGE SCALE GENOMIC DNA]</scope>
    <source>
        <strain evidence="9 10">NCTC12967</strain>
    </source>
</reference>
<gene>
    <name evidence="9" type="ORF">NCTC12967_00687</name>
</gene>
<feature type="region of interest" description="Disordered" evidence="7">
    <location>
        <begin position="1"/>
        <end position="31"/>
    </location>
</feature>
<keyword evidence="6 8" id="KW-0472">Membrane</keyword>
<comment type="similarity">
    <text evidence="2">Belongs to the DedA family.</text>
</comment>
<evidence type="ECO:0000256" key="6">
    <source>
        <dbReference type="ARBA" id="ARBA00023136"/>
    </source>
</evidence>
<keyword evidence="3" id="KW-1003">Cell membrane</keyword>
<dbReference type="AlphaFoldDB" id="A0A448MWE9"/>
<dbReference type="EMBL" id="LR134406">
    <property type="protein sequence ID" value="VEH69419.1"/>
    <property type="molecule type" value="Genomic_DNA"/>
</dbReference>
<comment type="subcellular location">
    <subcellularLocation>
        <location evidence="1">Cell membrane</location>
        <topology evidence="1">Multi-pass membrane protein</topology>
    </subcellularLocation>
</comment>
<organism evidence="9 10">
    <name type="scientific">Arachnia propionica</name>
    <dbReference type="NCBI Taxonomy" id="1750"/>
    <lineage>
        <taxon>Bacteria</taxon>
        <taxon>Bacillati</taxon>
        <taxon>Actinomycetota</taxon>
        <taxon>Actinomycetes</taxon>
        <taxon>Propionibacteriales</taxon>
        <taxon>Propionibacteriaceae</taxon>
        <taxon>Arachnia</taxon>
    </lineage>
</organism>
<sequence length="261" mass="28691">MGRHWGGSRTIGRVSEEPGTTEEIPEAESEEQAAEEWWQADGMPWKHKPGRADIACMVWISIYSVYGLATLPLRGLLFGSATEVLAMITGGRVSVAASGALAGVGRLPHWPVVLLVAALASIKLDWIYWWAGKLWGHGMIEIWAGSSKRAARNYARAVRWAEKLGPWGFVIAYLPIPLPIMPVVFVLSGATGLSLKRFLLYDFLAGGFWLGLYFWFGWQIGEPVVGLLDAYARIATYVAIGLLVVVLGSAILKPKKSVRRR</sequence>
<accession>A0A448MWE9</accession>
<evidence type="ECO:0000256" key="8">
    <source>
        <dbReference type="SAM" id="Phobius"/>
    </source>
</evidence>
<evidence type="ECO:0000256" key="5">
    <source>
        <dbReference type="ARBA" id="ARBA00022989"/>
    </source>
</evidence>
<dbReference type="Proteomes" id="UP000273044">
    <property type="component" value="Chromosome"/>
</dbReference>
<protein>
    <submittedName>
        <fullName evidence="9">SNARE associated Golgi protein</fullName>
    </submittedName>
</protein>
<evidence type="ECO:0000256" key="1">
    <source>
        <dbReference type="ARBA" id="ARBA00004651"/>
    </source>
</evidence>
<proteinExistence type="inferred from homology"/>
<name>A0A448MWE9_9ACTN</name>
<feature type="transmembrane region" description="Helical" evidence="8">
    <location>
        <begin position="112"/>
        <end position="131"/>
    </location>
</feature>
<feature type="transmembrane region" description="Helical" evidence="8">
    <location>
        <begin position="85"/>
        <end position="105"/>
    </location>
</feature>
<keyword evidence="10" id="KW-1185">Reference proteome</keyword>
<dbReference type="GO" id="GO:0005886">
    <property type="term" value="C:plasma membrane"/>
    <property type="evidence" value="ECO:0007669"/>
    <property type="project" value="UniProtKB-SubCell"/>
</dbReference>
<feature type="transmembrane region" description="Helical" evidence="8">
    <location>
        <begin position="230"/>
        <end position="252"/>
    </location>
</feature>
<evidence type="ECO:0000313" key="9">
    <source>
        <dbReference type="EMBL" id="VEH69419.1"/>
    </source>
</evidence>
<dbReference type="PANTHER" id="PTHR42709">
    <property type="entry name" value="ALKALINE PHOSPHATASE LIKE PROTEIN"/>
    <property type="match status" value="1"/>
</dbReference>
<feature type="compositionally biased region" description="Acidic residues" evidence="7">
    <location>
        <begin position="19"/>
        <end position="31"/>
    </location>
</feature>
<keyword evidence="4 8" id="KW-0812">Transmembrane</keyword>
<dbReference type="InterPro" id="IPR051311">
    <property type="entry name" value="DedA_domain"/>
</dbReference>
<evidence type="ECO:0000256" key="7">
    <source>
        <dbReference type="SAM" id="MobiDB-lite"/>
    </source>
</evidence>
<keyword evidence="5 8" id="KW-1133">Transmembrane helix</keyword>
<evidence type="ECO:0000256" key="3">
    <source>
        <dbReference type="ARBA" id="ARBA00022475"/>
    </source>
</evidence>
<evidence type="ECO:0000313" key="10">
    <source>
        <dbReference type="Proteomes" id="UP000273044"/>
    </source>
</evidence>
<feature type="transmembrane region" description="Helical" evidence="8">
    <location>
        <begin position="199"/>
        <end position="218"/>
    </location>
</feature>